<dbReference type="InterPro" id="IPR010987">
    <property type="entry name" value="Glutathione-S-Trfase_C-like"/>
</dbReference>
<keyword evidence="2" id="KW-0808">Transferase</keyword>
<dbReference type="GO" id="GO:0016740">
    <property type="term" value="F:transferase activity"/>
    <property type="evidence" value="ECO:0007669"/>
    <property type="project" value="UniProtKB-KW"/>
</dbReference>
<name>A0A562T775_9HYPH</name>
<dbReference type="EMBL" id="VLLF01000003">
    <property type="protein sequence ID" value="TWI89407.1"/>
    <property type="molecule type" value="Genomic_DNA"/>
</dbReference>
<dbReference type="Gene3D" id="1.20.1050.10">
    <property type="match status" value="1"/>
</dbReference>
<dbReference type="Pfam" id="PF13409">
    <property type="entry name" value="GST_N_2"/>
    <property type="match status" value="1"/>
</dbReference>
<dbReference type="Pfam" id="PF13410">
    <property type="entry name" value="GST_C_2"/>
    <property type="match status" value="1"/>
</dbReference>
<gene>
    <name evidence="2" type="ORF">JM93_01610</name>
</gene>
<accession>A0A562T775</accession>
<sequence length="193" mass="22018">MASGQTVELREIVLRDKAPEFLEVSPSATVPCLVLPDGTVIDESLDIMIWALETADPENWLAPSAGARHDMLALIAETDGPFKRHLDRYKYDTRYADAHKETERAKAAEFLHRLDRQLTDTGWLYGPRPSLADFAILPFVRQFANADREWFDIQPWPNLLTWLSRFEASAEFRLIMPKYSCWTAGSLPVFFGS</sequence>
<evidence type="ECO:0000313" key="3">
    <source>
        <dbReference type="Proteomes" id="UP000320593"/>
    </source>
</evidence>
<dbReference type="PANTHER" id="PTHR44051:SF8">
    <property type="entry name" value="GLUTATHIONE S-TRANSFERASE GSTA"/>
    <property type="match status" value="1"/>
</dbReference>
<evidence type="ECO:0000313" key="2">
    <source>
        <dbReference type="EMBL" id="TWI89407.1"/>
    </source>
</evidence>
<dbReference type="InterPro" id="IPR036282">
    <property type="entry name" value="Glutathione-S-Trfase_C_sf"/>
</dbReference>
<dbReference type="SUPFAM" id="SSF47616">
    <property type="entry name" value="GST C-terminal domain-like"/>
    <property type="match status" value="1"/>
</dbReference>
<organism evidence="2 3">
    <name type="scientific">Roseibium hamelinense</name>
    <dbReference type="NCBI Taxonomy" id="150831"/>
    <lineage>
        <taxon>Bacteria</taxon>
        <taxon>Pseudomonadati</taxon>
        <taxon>Pseudomonadota</taxon>
        <taxon>Alphaproteobacteria</taxon>
        <taxon>Hyphomicrobiales</taxon>
        <taxon>Stappiaceae</taxon>
        <taxon>Roseibium</taxon>
    </lineage>
</organism>
<dbReference type="SUPFAM" id="SSF52833">
    <property type="entry name" value="Thioredoxin-like"/>
    <property type="match status" value="1"/>
</dbReference>
<dbReference type="PANTHER" id="PTHR44051">
    <property type="entry name" value="GLUTATHIONE S-TRANSFERASE-RELATED"/>
    <property type="match status" value="1"/>
</dbReference>
<keyword evidence="3" id="KW-1185">Reference proteome</keyword>
<dbReference type="PROSITE" id="PS50405">
    <property type="entry name" value="GST_CTER"/>
    <property type="match status" value="1"/>
</dbReference>
<protein>
    <submittedName>
        <fullName evidence="2">Glutathione S-transferase</fullName>
    </submittedName>
</protein>
<dbReference type="CDD" id="cd03196">
    <property type="entry name" value="GST_C_5"/>
    <property type="match status" value="1"/>
</dbReference>
<reference evidence="2 3" key="1">
    <citation type="submission" date="2019-07" db="EMBL/GenBank/DDBJ databases">
        <title>Genomic Encyclopedia of Archaeal and Bacterial Type Strains, Phase II (KMG-II): from individual species to whole genera.</title>
        <authorList>
            <person name="Goeker M."/>
        </authorList>
    </citation>
    <scope>NUCLEOTIDE SEQUENCE [LARGE SCALE GENOMIC DNA]</scope>
    <source>
        <strain evidence="2 3">ATCC BAA-252</strain>
    </source>
</reference>
<evidence type="ECO:0000259" key="1">
    <source>
        <dbReference type="PROSITE" id="PS50405"/>
    </source>
</evidence>
<proteinExistence type="predicted"/>
<dbReference type="InterPro" id="IPR004045">
    <property type="entry name" value="Glutathione_S-Trfase_N"/>
</dbReference>
<dbReference type="Proteomes" id="UP000320593">
    <property type="component" value="Unassembled WGS sequence"/>
</dbReference>
<dbReference type="InterPro" id="IPR036249">
    <property type="entry name" value="Thioredoxin-like_sf"/>
</dbReference>
<dbReference type="AlphaFoldDB" id="A0A562T775"/>
<dbReference type="Gene3D" id="3.40.30.10">
    <property type="entry name" value="Glutaredoxin"/>
    <property type="match status" value="1"/>
</dbReference>
<feature type="domain" description="GST C-terminal" evidence="1">
    <location>
        <begin position="62"/>
        <end position="191"/>
    </location>
</feature>
<comment type="caution">
    <text evidence="2">The sequence shown here is derived from an EMBL/GenBank/DDBJ whole genome shotgun (WGS) entry which is preliminary data.</text>
</comment>